<keyword evidence="2" id="KW-1185">Reference proteome</keyword>
<dbReference type="KEGG" id="rad:CO657_30835"/>
<sequence>MDKVIDVDFHVTWQSPVFVRIGDGMRERIDGPDAALAALLHRWPSTSQAGYAVAKRRCVDAIAKRGSPELAREAFVEAAVSARVLG</sequence>
<gene>
    <name evidence="1" type="ORF">CO657_30835</name>
</gene>
<geneLocation type="plasmid" evidence="2">
    <name>prapfh23c</name>
</geneLocation>
<dbReference type="RefSeq" id="WP_041684018.1">
    <property type="nucleotide sequence ID" value="NZ_CP035001.1"/>
</dbReference>
<organism evidence="1 2">
    <name type="scientific">Rhizobium acidisoli</name>
    <dbReference type="NCBI Taxonomy" id="1538158"/>
    <lineage>
        <taxon>Bacteria</taxon>
        <taxon>Pseudomonadati</taxon>
        <taxon>Pseudomonadota</taxon>
        <taxon>Alphaproteobacteria</taxon>
        <taxon>Hyphomicrobiales</taxon>
        <taxon>Rhizobiaceae</taxon>
        <taxon>Rhizobium/Agrobacterium group</taxon>
        <taxon>Rhizobium</taxon>
    </lineage>
</organism>
<dbReference type="EMBL" id="CP035001">
    <property type="protein sequence ID" value="QAS82227.1"/>
    <property type="molecule type" value="Genomic_DNA"/>
</dbReference>
<dbReference type="Gene3D" id="6.10.250.730">
    <property type="match status" value="1"/>
</dbReference>
<evidence type="ECO:0000313" key="1">
    <source>
        <dbReference type="EMBL" id="QAS82227.1"/>
    </source>
</evidence>
<dbReference type="InterPro" id="IPR010385">
    <property type="entry name" value="DUF982"/>
</dbReference>
<dbReference type="Proteomes" id="UP000220927">
    <property type="component" value="Plasmid pRapFH23c"/>
</dbReference>
<keyword evidence="1" id="KW-0614">Plasmid</keyword>
<evidence type="ECO:0000313" key="2">
    <source>
        <dbReference type="Proteomes" id="UP000220927"/>
    </source>
</evidence>
<proteinExistence type="predicted"/>
<accession>A0AAE6C422</accession>
<dbReference type="AlphaFoldDB" id="A0AAE6C422"/>
<reference evidence="1 2" key="1">
    <citation type="submission" date="2019-01" db="EMBL/GenBank/DDBJ databases">
        <title>Genomic insights into the origins and evolution of symbiotic genes in the Phaseolus vulgaris microsymbionts.</title>
        <authorList>
            <person name="Tong W."/>
        </authorList>
    </citation>
    <scope>NUCLEOTIDE SEQUENCE [LARGE SCALE GENOMIC DNA]</scope>
    <source>
        <strain evidence="1 2">FH23</strain>
        <plasmid evidence="2">prapfh23c</plasmid>
    </source>
</reference>
<dbReference type="Pfam" id="PF06169">
    <property type="entry name" value="DUF982"/>
    <property type="match status" value="1"/>
</dbReference>
<protein>
    <submittedName>
        <fullName evidence="1">DUF982 domain-containing protein</fullName>
    </submittedName>
</protein>
<name>A0AAE6C422_9HYPH</name>